<keyword evidence="1" id="KW-1133">Transmembrane helix</keyword>
<evidence type="ECO:0000313" key="3">
    <source>
        <dbReference type="EMBL" id="CAF1602221.1"/>
    </source>
</evidence>
<keyword evidence="4" id="KW-1185">Reference proteome</keyword>
<accession>A0A815IK60</accession>
<feature type="transmembrane region" description="Helical" evidence="1">
    <location>
        <begin position="37"/>
        <end position="59"/>
    </location>
</feature>
<dbReference type="AlphaFoldDB" id="A0A815IK60"/>
<keyword evidence="1" id="KW-0812">Transmembrane</keyword>
<protein>
    <submittedName>
        <fullName evidence="2">Uncharacterized protein</fullName>
    </submittedName>
</protein>
<organism evidence="2 5">
    <name type="scientific">Adineta steineri</name>
    <dbReference type="NCBI Taxonomy" id="433720"/>
    <lineage>
        <taxon>Eukaryota</taxon>
        <taxon>Metazoa</taxon>
        <taxon>Spiralia</taxon>
        <taxon>Gnathifera</taxon>
        <taxon>Rotifera</taxon>
        <taxon>Eurotatoria</taxon>
        <taxon>Bdelloidea</taxon>
        <taxon>Adinetida</taxon>
        <taxon>Adinetidae</taxon>
        <taxon>Adineta</taxon>
    </lineage>
</organism>
<evidence type="ECO:0000313" key="5">
    <source>
        <dbReference type="Proteomes" id="UP000663877"/>
    </source>
</evidence>
<comment type="caution">
    <text evidence="2">The sequence shown here is derived from an EMBL/GenBank/DDBJ whole genome shotgun (WGS) entry which is preliminary data.</text>
</comment>
<evidence type="ECO:0000256" key="1">
    <source>
        <dbReference type="SAM" id="Phobius"/>
    </source>
</evidence>
<proteinExistence type="predicted"/>
<name>A0A815IK60_9BILA</name>
<evidence type="ECO:0000313" key="2">
    <source>
        <dbReference type="EMBL" id="CAF1366060.1"/>
    </source>
</evidence>
<dbReference type="EMBL" id="CAJNOI010000950">
    <property type="protein sequence ID" value="CAF1366060.1"/>
    <property type="molecule type" value="Genomic_DNA"/>
</dbReference>
<gene>
    <name evidence="2" type="ORF">BJG266_LOCUS35767</name>
    <name evidence="3" type="ORF">QVE165_LOCUS52805</name>
</gene>
<keyword evidence="1" id="KW-0472">Membrane</keyword>
<dbReference type="Proteomes" id="UP000663832">
    <property type="component" value="Unassembled WGS sequence"/>
</dbReference>
<sequence>MKIPLEVHMGSGVQDTAQSLAGGITQGSASLGAGAKVIGYGLGIGLIALGAGIAFGQALRRPTVIYSNSMFQIF</sequence>
<dbReference type="EMBL" id="CAJNOM010001300">
    <property type="protein sequence ID" value="CAF1602221.1"/>
    <property type="molecule type" value="Genomic_DNA"/>
</dbReference>
<dbReference type="Proteomes" id="UP000663877">
    <property type="component" value="Unassembled WGS sequence"/>
</dbReference>
<reference evidence="2" key="1">
    <citation type="submission" date="2021-02" db="EMBL/GenBank/DDBJ databases">
        <authorList>
            <person name="Nowell W R."/>
        </authorList>
    </citation>
    <scope>NUCLEOTIDE SEQUENCE</scope>
</reference>
<evidence type="ECO:0000313" key="4">
    <source>
        <dbReference type="Proteomes" id="UP000663832"/>
    </source>
</evidence>